<evidence type="ECO:0000256" key="1">
    <source>
        <dbReference type="SAM" id="SignalP"/>
    </source>
</evidence>
<dbReference type="EMBL" id="CP070499">
    <property type="protein sequence ID" value="QSB14271.1"/>
    <property type="molecule type" value="Genomic_DNA"/>
</dbReference>
<gene>
    <name evidence="2" type="ORF">JQS43_22615</name>
</gene>
<organism evidence="2 3">
    <name type="scientific">Natronosporangium hydrolyticum</name>
    <dbReference type="NCBI Taxonomy" id="2811111"/>
    <lineage>
        <taxon>Bacteria</taxon>
        <taxon>Bacillati</taxon>
        <taxon>Actinomycetota</taxon>
        <taxon>Actinomycetes</taxon>
        <taxon>Micromonosporales</taxon>
        <taxon>Micromonosporaceae</taxon>
        <taxon>Natronosporangium</taxon>
    </lineage>
</organism>
<name>A0A895YA82_9ACTN</name>
<keyword evidence="1" id="KW-0732">Signal</keyword>
<dbReference type="AlphaFoldDB" id="A0A895YA82"/>
<keyword evidence="3" id="KW-1185">Reference proteome</keyword>
<reference evidence="2" key="1">
    <citation type="submission" date="2021-02" db="EMBL/GenBank/DDBJ databases">
        <title>Natrosporangium hydrolyticum gen. nov., sp. nov, a haloalkaliphilic actinobacterium from a soda solonchak soil.</title>
        <authorList>
            <person name="Sorokin D.Y."/>
            <person name="Khijniak T.V."/>
            <person name="Zakharycheva A.P."/>
            <person name="Boueva O.V."/>
            <person name="Ariskina E.V."/>
            <person name="Hahnke R.L."/>
            <person name="Bunk B."/>
            <person name="Sproer C."/>
            <person name="Schumann P."/>
            <person name="Evtushenko L.I."/>
            <person name="Kublanov I.V."/>
        </authorList>
    </citation>
    <scope>NUCLEOTIDE SEQUENCE</scope>
    <source>
        <strain evidence="2">DSM 106523</strain>
    </source>
</reference>
<evidence type="ECO:0008006" key="4">
    <source>
        <dbReference type="Google" id="ProtNLM"/>
    </source>
</evidence>
<evidence type="ECO:0000313" key="3">
    <source>
        <dbReference type="Proteomes" id="UP000662857"/>
    </source>
</evidence>
<dbReference type="KEGG" id="nhy:JQS43_22615"/>
<sequence length="258" mass="28105">MRTPGWLGRLRRPMAAVAAAALLGAAATGCTSDDDWEDDDVVAYVADEAITEAAVDEVAEALRAELGDEVEREIDLLTEDGDMSEEELAAHAERRRGELDAQVAQARTRVLEMRILTEAAGAYAEAEGLTRPAPQLEQHAYELGLSEENAYVQVVGEFYAVLGMMQATVTPAEPSEDDQREVYDGLVERGLTSAPFEEAQEVLTAELMGQQVAMRDLLREALERAETRVRPDHDLVYQLPVTVGSGEAYLALPLDTAD</sequence>
<feature type="chain" id="PRO_5039255220" description="SurA N-terminal domain-containing protein" evidence="1">
    <location>
        <begin position="21"/>
        <end position="258"/>
    </location>
</feature>
<proteinExistence type="predicted"/>
<evidence type="ECO:0000313" key="2">
    <source>
        <dbReference type="EMBL" id="QSB14271.1"/>
    </source>
</evidence>
<dbReference type="Proteomes" id="UP000662857">
    <property type="component" value="Chromosome"/>
</dbReference>
<protein>
    <recommendedName>
        <fullName evidence="4">SurA N-terminal domain-containing protein</fullName>
    </recommendedName>
</protein>
<dbReference type="RefSeq" id="WP_239676395.1">
    <property type="nucleotide sequence ID" value="NZ_CP070499.1"/>
</dbReference>
<feature type="signal peptide" evidence="1">
    <location>
        <begin position="1"/>
        <end position="20"/>
    </location>
</feature>
<dbReference type="PROSITE" id="PS51257">
    <property type="entry name" value="PROKAR_LIPOPROTEIN"/>
    <property type="match status" value="1"/>
</dbReference>
<accession>A0A895YA82</accession>